<evidence type="ECO:0000256" key="2">
    <source>
        <dbReference type="ARBA" id="ARBA00007161"/>
    </source>
</evidence>
<sequence>MEIAGVIGILIIVGVAVVAAIIIGLILLLFARSWIKVARADEALVISGRKQKVQRTTAAVQPDGSVSSTPEIVESPVTVIVNGKSLVNPITQRHEIISLRSRQVSLNAEAQSLDSVTLNVDGVAIVKIGSDPLYVRRAAERFASQDKAIEQFTTEQLEGALRGIVATLSVVELMRDRKKFSDQIAADVSQDLAEQGLILDSFQIKGITDKVGYIQSLGAPEIHAKRQAAEIAQTNADRAINQKNIANNEANLIEQTALDTNTANANAGIGRARAEAEQAEHLARAQAEQAVLQQQAENRQAQLDADVKRVADAQRYEAETRAQADLFTREKAAEAAAIEQVKQAEARTRIAEQQAEADKARAAGEAAAAESMASGEANALRAKADAEAEARRLRANAEADAIRAEGEARAAAVEAEAKAIASNQEAFLSQRVLEVLPSIMSEFAKGYSAIGNVSIIGGSGEDGASSVVGSDNAKAMRSVFDSVTAATGLDLAAIIQGQAVGRGFGSGVAQATDAAPAAPAASAPSAPKASKTAPQKPAPQEPASPEPAAK</sequence>
<evidence type="ECO:0000256" key="3">
    <source>
        <dbReference type="ARBA" id="ARBA00023136"/>
    </source>
</evidence>
<evidence type="ECO:0000313" key="9">
    <source>
        <dbReference type="EMBL" id="BDZ39462.1"/>
    </source>
</evidence>
<dbReference type="EMBL" id="AP027728">
    <property type="protein sequence ID" value="BDZ39462.1"/>
    <property type="molecule type" value="Genomic_DNA"/>
</dbReference>
<name>A0ABN6X4H5_9MICO</name>
<evidence type="ECO:0000256" key="1">
    <source>
        <dbReference type="ARBA" id="ARBA00004370"/>
    </source>
</evidence>
<feature type="domain" description="Flotillin C-terminal" evidence="8">
    <location>
        <begin position="384"/>
        <end position="484"/>
    </location>
</feature>
<feature type="domain" description="Band 7" evidence="7">
    <location>
        <begin position="55"/>
        <end position="236"/>
    </location>
</feature>
<comment type="similarity">
    <text evidence="2">Belongs to the band 7/mec-2 family. Flotillin subfamily.</text>
</comment>
<gene>
    <name evidence="9" type="ORF">GCM10025863_20760</name>
</gene>
<keyword evidence="10" id="KW-1185">Reference proteome</keyword>
<reference evidence="10" key="1">
    <citation type="journal article" date="2019" name="Int. J. Syst. Evol. Microbiol.">
        <title>The Global Catalogue of Microorganisms (GCM) 10K type strain sequencing project: providing services to taxonomists for standard genome sequencing and annotation.</title>
        <authorList>
            <consortium name="The Broad Institute Genomics Platform"/>
            <consortium name="The Broad Institute Genome Sequencing Center for Infectious Disease"/>
            <person name="Wu L."/>
            <person name="Ma J."/>
        </authorList>
    </citation>
    <scope>NUCLEOTIDE SEQUENCE [LARGE SCALE GENOMIC DNA]</scope>
    <source>
        <strain evidence="10">NBRC 106310</strain>
    </source>
</reference>
<feature type="compositionally biased region" description="Low complexity" evidence="5">
    <location>
        <begin position="509"/>
        <end position="535"/>
    </location>
</feature>
<dbReference type="InterPro" id="IPR027705">
    <property type="entry name" value="Flotillin_fam"/>
</dbReference>
<dbReference type="Pfam" id="PF01145">
    <property type="entry name" value="Band_7"/>
    <property type="match status" value="1"/>
</dbReference>
<feature type="transmembrane region" description="Helical" evidence="6">
    <location>
        <begin position="6"/>
        <end position="30"/>
    </location>
</feature>
<dbReference type="PANTHER" id="PTHR13806">
    <property type="entry name" value="FLOTILLIN-RELATED"/>
    <property type="match status" value="1"/>
</dbReference>
<dbReference type="Pfam" id="PF15975">
    <property type="entry name" value="Flot"/>
    <property type="match status" value="1"/>
</dbReference>
<dbReference type="SUPFAM" id="SSF117892">
    <property type="entry name" value="Band 7/SPFH domain"/>
    <property type="match status" value="1"/>
</dbReference>
<evidence type="ECO:0000313" key="10">
    <source>
        <dbReference type="Proteomes" id="UP001321543"/>
    </source>
</evidence>
<feature type="compositionally biased region" description="Basic and acidic residues" evidence="5">
    <location>
        <begin position="349"/>
        <end position="362"/>
    </location>
</feature>
<keyword evidence="3 6" id="KW-0472">Membrane</keyword>
<protein>
    <submittedName>
        <fullName evidence="9">Flotillin</fullName>
    </submittedName>
</protein>
<feature type="region of interest" description="Disordered" evidence="5">
    <location>
        <begin position="506"/>
        <end position="550"/>
    </location>
</feature>
<evidence type="ECO:0000259" key="8">
    <source>
        <dbReference type="Pfam" id="PF15975"/>
    </source>
</evidence>
<keyword evidence="4" id="KW-0175">Coiled coil</keyword>
<dbReference type="PANTHER" id="PTHR13806:SF46">
    <property type="entry name" value="FLOTILLIN-1-RELATED"/>
    <property type="match status" value="1"/>
</dbReference>
<dbReference type="RefSeq" id="WP_286299636.1">
    <property type="nucleotide sequence ID" value="NZ_AP027728.1"/>
</dbReference>
<organism evidence="9 10">
    <name type="scientific">Microbacterium suwonense</name>
    <dbReference type="NCBI Taxonomy" id="683047"/>
    <lineage>
        <taxon>Bacteria</taxon>
        <taxon>Bacillati</taxon>
        <taxon>Actinomycetota</taxon>
        <taxon>Actinomycetes</taxon>
        <taxon>Micrococcales</taxon>
        <taxon>Microbacteriaceae</taxon>
        <taxon>Microbacterium</taxon>
    </lineage>
</organism>
<feature type="compositionally biased region" description="Pro residues" evidence="5">
    <location>
        <begin position="536"/>
        <end position="550"/>
    </location>
</feature>
<dbReference type="InterPro" id="IPR001107">
    <property type="entry name" value="Band_7"/>
</dbReference>
<dbReference type="Gene3D" id="3.30.479.30">
    <property type="entry name" value="Band 7 domain"/>
    <property type="match status" value="1"/>
</dbReference>
<keyword evidence="6" id="KW-0812">Transmembrane</keyword>
<feature type="region of interest" description="Disordered" evidence="5">
    <location>
        <begin position="349"/>
        <end position="369"/>
    </location>
</feature>
<accession>A0ABN6X4H5</accession>
<feature type="coiled-coil region" evidence="4">
    <location>
        <begin position="229"/>
        <end position="304"/>
    </location>
</feature>
<keyword evidence="6" id="KW-1133">Transmembrane helix</keyword>
<proteinExistence type="inferred from homology"/>
<evidence type="ECO:0000256" key="5">
    <source>
        <dbReference type="SAM" id="MobiDB-lite"/>
    </source>
</evidence>
<dbReference type="InterPro" id="IPR036013">
    <property type="entry name" value="Band_7/SPFH_dom_sf"/>
</dbReference>
<evidence type="ECO:0000256" key="6">
    <source>
        <dbReference type="SAM" id="Phobius"/>
    </source>
</evidence>
<dbReference type="InterPro" id="IPR031905">
    <property type="entry name" value="Flotillin_C"/>
</dbReference>
<dbReference type="CDD" id="cd03399">
    <property type="entry name" value="SPFH_flotillin"/>
    <property type="match status" value="1"/>
</dbReference>
<dbReference type="Proteomes" id="UP001321543">
    <property type="component" value="Chromosome"/>
</dbReference>
<evidence type="ECO:0000256" key="4">
    <source>
        <dbReference type="SAM" id="Coils"/>
    </source>
</evidence>
<evidence type="ECO:0000259" key="7">
    <source>
        <dbReference type="Pfam" id="PF01145"/>
    </source>
</evidence>
<comment type="subcellular location">
    <subcellularLocation>
        <location evidence="1">Membrane</location>
    </subcellularLocation>
</comment>